<gene>
    <name evidence="2" type="ORF">NUM_70140</name>
</gene>
<keyword evidence="3" id="KW-1185">Reference proteome</keyword>
<dbReference type="EMBL" id="BOPO01000150">
    <property type="protein sequence ID" value="GIL31760.1"/>
    <property type="molecule type" value="Genomic_DNA"/>
</dbReference>
<comment type="caution">
    <text evidence="2">The sequence shown here is derived from an EMBL/GenBank/DDBJ whole genome shotgun (WGS) entry which is preliminary data.</text>
</comment>
<evidence type="ECO:0000313" key="2">
    <source>
        <dbReference type="EMBL" id="GIL31760.1"/>
    </source>
</evidence>
<protein>
    <submittedName>
        <fullName evidence="2">Uncharacterized protein</fullName>
    </submittedName>
</protein>
<feature type="compositionally biased region" description="Acidic residues" evidence="1">
    <location>
        <begin position="1"/>
        <end position="10"/>
    </location>
</feature>
<name>A0A8J4ALQ9_9ACTN</name>
<proteinExistence type="predicted"/>
<dbReference type="AlphaFoldDB" id="A0A8J4ALQ9"/>
<evidence type="ECO:0000256" key="1">
    <source>
        <dbReference type="SAM" id="MobiDB-lite"/>
    </source>
</evidence>
<feature type="region of interest" description="Disordered" evidence="1">
    <location>
        <begin position="1"/>
        <end position="24"/>
    </location>
</feature>
<reference evidence="3" key="1">
    <citation type="journal article" date="2021" name="Int. J. Syst. Evol. Microbiol.">
        <title>Actinocatenispora comari sp. nov., an endophytic actinomycete isolated from aerial parts of Comarum salesowianum.</title>
        <authorList>
            <person name="Oyunbileg N."/>
            <person name="Iizaka Y."/>
            <person name="Hamada M."/>
            <person name="Davaapurev B.O."/>
            <person name="Fukumoto A."/>
            <person name="Tsetseg B."/>
            <person name="Kato F."/>
            <person name="Tamura T."/>
            <person name="Batkhuu J."/>
            <person name="Anzai Y."/>
        </authorList>
    </citation>
    <scope>NUCLEOTIDE SEQUENCE [LARGE SCALE GENOMIC DNA]</scope>
    <source>
        <strain evidence="3">NUM-2625</strain>
    </source>
</reference>
<organism evidence="2 3">
    <name type="scientific">Actinocatenispora comari</name>
    <dbReference type="NCBI Taxonomy" id="2807577"/>
    <lineage>
        <taxon>Bacteria</taxon>
        <taxon>Bacillati</taxon>
        <taxon>Actinomycetota</taxon>
        <taxon>Actinomycetes</taxon>
        <taxon>Micromonosporales</taxon>
        <taxon>Micromonosporaceae</taxon>
        <taxon>Actinocatenispora</taxon>
    </lineage>
</organism>
<sequence>MNAPDTEDETAPGTPSFTAADLGENSSATLSVSTGSYVKAGAAGITSSKHDGVWIMTLSGTELGSTSVEHPDPITVDGTITCGRTIAMP</sequence>
<evidence type="ECO:0000313" key="3">
    <source>
        <dbReference type="Proteomes" id="UP000614996"/>
    </source>
</evidence>
<dbReference type="Proteomes" id="UP000614996">
    <property type="component" value="Unassembled WGS sequence"/>
</dbReference>
<accession>A0A8J4ALQ9</accession>